<dbReference type="SUPFAM" id="SSF52172">
    <property type="entry name" value="CheY-like"/>
    <property type="match status" value="1"/>
</dbReference>
<reference evidence="3" key="1">
    <citation type="submission" date="2020-05" db="EMBL/GenBank/DDBJ databases">
        <title>Phylogenomic resolution of chytrid fungi.</title>
        <authorList>
            <person name="Stajich J.E."/>
            <person name="Amses K."/>
            <person name="Simmons R."/>
            <person name="Seto K."/>
            <person name="Myers J."/>
            <person name="Bonds A."/>
            <person name="Quandt C.A."/>
            <person name="Barry K."/>
            <person name="Liu P."/>
            <person name="Grigoriev I."/>
            <person name="Longcore J.E."/>
            <person name="James T.Y."/>
        </authorList>
    </citation>
    <scope>NUCLEOTIDE SEQUENCE</scope>
    <source>
        <strain evidence="3">JEL0513</strain>
    </source>
</reference>
<dbReference type="InterPro" id="IPR011006">
    <property type="entry name" value="CheY-like_superfamily"/>
</dbReference>
<evidence type="ECO:0000313" key="4">
    <source>
        <dbReference type="Proteomes" id="UP001211907"/>
    </source>
</evidence>
<feature type="domain" description="Response regulatory" evidence="2">
    <location>
        <begin position="136"/>
        <end position="205"/>
    </location>
</feature>
<evidence type="ECO:0000313" key="3">
    <source>
        <dbReference type="EMBL" id="KAJ3139101.1"/>
    </source>
</evidence>
<dbReference type="Gene3D" id="3.40.50.2300">
    <property type="match status" value="1"/>
</dbReference>
<dbReference type="EMBL" id="JADGJH010000080">
    <property type="protein sequence ID" value="KAJ3139101.1"/>
    <property type="molecule type" value="Genomic_DNA"/>
</dbReference>
<name>A0AAD5XKL8_9FUNG</name>
<dbReference type="PANTHER" id="PTHR43228">
    <property type="entry name" value="TWO-COMPONENT RESPONSE REGULATOR"/>
    <property type="match status" value="1"/>
</dbReference>
<dbReference type="InterPro" id="IPR001789">
    <property type="entry name" value="Sig_transdc_resp-reg_receiver"/>
</dbReference>
<dbReference type="GO" id="GO:0000160">
    <property type="term" value="P:phosphorelay signal transduction system"/>
    <property type="evidence" value="ECO:0007669"/>
    <property type="project" value="InterPro"/>
</dbReference>
<sequence length="339" mass="38104">MSKRKDENMNKISITSSGISLRVPSLRRQSFPGSAVPSRHGTVRKQQRDAKLSVENIAEDSSLEMASSTDAFKKNLRPNHLTHSRSSDIGARNVGGYLGFAFAESKIQEPVTNNDKFLQEYILIVDNSIFRQILKGIMFSDLEMPQVDGLVGEMAKKLKDLGFTIPIIIITGSKISRDDSQKFIQANIVEIVSKPVTKEKTTTLIQMYKNASDFKNEIWPVRVTISKPASDLEQTLAPLIGRSPSQNGFAVQQSKEEAATIQSQNNDDIKNRNNDHTRSFLTSALVGAILVKILERLKIFDEIVQIANGYDAVLNNIYGFRDAWNEWWRGSYEDMVFEN</sequence>
<protein>
    <recommendedName>
        <fullName evidence="2">Response regulatory domain-containing protein</fullName>
    </recommendedName>
</protein>
<organism evidence="3 4">
    <name type="scientific">Physocladia obscura</name>
    <dbReference type="NCBI Taxonomy" id="109957"/>
    <lineage>
        <taxon>Eukaryota</taxon>
        <taxon>Fungi</taxon>
        <taxon>Fungi incertae sedis</taxon>
        <taxon>Chytridiomycota</taxon>
        <taxon>Chytridiomycota incertae sedis</taxon>
        <taxon>Chytridiomycetes</taxon>
        <taxon>Chytridiales</taxon>
        <taxon>Chytriomycetaceae</taxon>
        <taxon>Physocladia</taxon>
    </lineage>
</organism>
<proteinExistence type="predicted"/>
<evidence type="ECO:0000256" key="1">
    <source>
        <dbReference type="SAM" id="MobiDB-lite"/>
    </source>
</evidence>
<feature type="region of interest" description="Disordered" evidence="1">
    <location>
        <begin position="29"/>
        <end position="50"/>
    </location>
</feature>
<dbReference type="CDD" id="cd00156">
    <property type="entry name" value="REC"/>
    <property type="match status" value="1"/>
</dbReference>
<keyword evidence="4" id="KW-1185">Reference proteome</keyword>
<evidence type="ECO:0000259" key="2">
    <source>
        <dbReference type="Pfam" id="PF00072"/>
    </source>
</evidence>
<dbReference type="AlphaFoldDB" id="A0AAD5XKL8"/>
<accession>A0AAD5XKL8</accession>
<comment type="caution">
    <text evidence="3">The sequence shown here is derived from an EMBL/GenBank/DDBJ whole genome shotgun (WGS) entry which is preliminary data.</text>
</comment>
<dbReference type="InterPro" id="IPR052048">
    <property type="entry name" value="ST_Response_Regulator"/>
</dbReference>
<dbReference type="Proteomes" id="UP001211907">
    <property type="component" value="Unassembled WGS sequence"/>
</dbReference>
<dbReference type="Pfam" id="PF00072">
    <property type="entry name" value="Response_reg"/>
    <property type="match status" value="1"/>
</dbReference>
<gene>
    <name evidence="3" type="ORF">HK100_011951</name>
</gene>
<dbReference type="PANTHER" id="PTHR43228:SF1">
    <property type="entry name" value="TWO-COMPONENT RESPONSE REGULATOR ARR22"/>
    <property type="match status" value="1"/>
</dbReference>